<name>A0ABY0V718_9ACTO</name>
<reference evidence="1 2" key="1">
    <citation type="submission" date="2016-10" db="EMBL/GenBank/DDBJ databases">
        <authorList>
            <person name="Varghese N."/>
            <person name="Submissions S."/>
        </authorList>
    </citation>
    <scope>NUCLEOTIDE SEQUENCE [LARGE SCALE GENOMIC DNA]</scope>
    <source>
        <strain evidence="1 2">DSM 9169</strain>
    </source>
</reference>
<accession>A0ABY0V718</accession>
<keyword evidence="2" id="KW-1185">Reference proteome</keyword>
<protein>
    <submittedName>
        <fullName evidence="1">Uncharacterized protein</fullName>
    </submittedName>
</protein>
<gene>
    <name evidence="1" type="ORF">SAMN04489714_0954</name>
</gene>
<dbReference type="Proteomes" id="UP000198976">
    <property type="component" value="Chromosome I"/>
</dbReference>
<sequence>MPVPTATIEHMFDIAVSAGDCDTPEATARELVNAAATRIVRCVWRRLGVPRWLSALFLP</sequence>
<evidence type="ECO:0000313" key="1">
    <source>
        <dbReference type="EMBL" id="SDT92591.1"/>
    </source>
</evidence>
<organism evidence="1 2">
    <name type="scientific">Schaalia radingae</name>
    <dbReference type="NCBI Taxonomy" id="131110"/>
    <lineage>
        <taxon>Bacteria</taxon>
        <taxon>Bacillati</taxon>
        <taxon>Actinomycetota</taxon>
        <taxon>Actinomycetes</taxon>
        <taxon>Actinomycetales</taxon>
        <taxon>Actinomycetaceae</taxon>
        <taxon>Schaalia</taxon>
    </lineage>
</organism>
<dbReference type="EMBL" id="LT629792">
    <property type="protein sequence ID" value="SDT92591.1"/>
    <property type="molecule type" value="Genomic_DNA"/>
</dbReference>
<proteinExistence type="predicted"/>
<evidence type="ECO:0000313" key="2">
    <source>
        <dbReference type="Proteomes" id="UP000198976"/>
    </source>
</evidence>